<keyword evidence="2" id="KW-1185">Reference proteome</keyword>
<accession>A0A517MZC4</accession>
<dbReference type="Proteomes" id="UP000319852">
    <property type="component" value="Chromosome"/>
</dbReference>
<name>A0A517MZC4_9BACT</name>
<evidence type="ECO:0000313" key="1">
    <source>
        <dbReference type="EMBL" id="QDT00215.1"/>
    </source>
</evidence>
<protein>
    <submittedName>
        <fullName evidence="1">Uncharacterized protein</fullName>
    </submittedName>
</protein>
<dbReference type="EMBL" id="CP036263">
    <property type="protein sequence ID" value="QDT00215.1"/>
    <property type="molecule type" value="Genomic_DNA"/>
</dbReference>
<sequence>MEGKFLAIPGLPFELEGMDSGLKRRCPERPVWVTHVRFNPLTHKTFPCVSEGKQWRTEAKLPLRRQ</sequence>
<dbReference type="AlphaFoldDB" id="A0A517MZC4"/>
<proteinExistence type="predicted"/>
<dbReference type="KEGG" id="amob:HG15A2_35500"/>
<gene>
    <name evidence="1" type="ORF">HG15A2_35500</name>
</gene>
<reference evidence="1 2" key="1">
    <citation type="submission" date="2019-02" db="EMBL/GenBank/DDBJ databases">
        <title>Deep-cultivation of Planctomycetes and their phenomic and genomic characterization uncovers novel biology.</title>
        <authorList>
            <person name="Wiegand S."/>
            <person name="Jogler M."/>
            <person name="Boedeker C."/>
            <person name="Pinto D."/>
            <person name="Vollmers J."/>
            <person name="Rivas-Marin E."/>
            <person name="Kohn T."/>
            <person name="Peeters S.H."/>
            <person name="Heuer A."/>
            <person name="Rast P."/>
            <person name="Oberbeckmann S."/>
            <person name="Bunk B."/>
            <person name="Jeske O."/>
            <person name="Meyerdierks A."/>
            <person name="Storesund J.E."/>
            <person name="Kallscheuer N."/>
            <person name="Luecker S."/>
            <person name="Lage O.M."/>
            <person name="Pohl T."/>
            <person name="Merkel B.J."/>
            <person name="Hornburger P."/>
            <person name="Mueller R.-W."/>
            <person name="Bruemmer F."/>
            <person name="Labrenz M."/>
            <person name="Spormann A.M."/>
            <person name="Op den Camp H."/>
            <person name="Overmann J."/>
            <person name="Amann R."/>
            <person name="Jetten M.S.M."/>
            <person name="Mascher T."/>
            <person name="Medema M.H."/>
            <person name="Devos D.P."/>
            <person name="Kaster A.-K."/>
            <person name="Ovreas L."/>
            <person name="Rohde M."/>
            <person name="Galperin M.Y."/>
            <person name="Jogler C."/>
        </authorList>
    </citation>
    <scope>NUCLEOTIDE SEQUENCE [LARGE SCALE GENOMIC DNA]</scope>
    <source>
        <strain evidence="1 2">HG15A2</strain>
    </source>
</reference>
<organism evidence="1 2">
    <name type="scientific">Adhaeretor mobilis</name>
    <dbReference type="NCBI Taxonomy" id="1930276"/>
    <lineage>
        <taxon>Bacteria</taxon>
        <taxon>Pseudomonadati</taxon>
        <taxon>Planctomycetota</taxon>
        <taxon>Planctomycetia</taxon>
        <taxon>Pirellulales</taxon>
        <taxon>Lacipirellulaceae</taxon>
        <taxon>Adhaeretor</taxon>
    </lineage>
</organism>
<evidence type="ECO:0000313" key="2">
    <source>
        <dbReference type="Proteomes" id="UP000319852"/>
    </source>
</evidence>